<dbReference type="Proteomes" id="UP001596504">
    <property type="component" value="Unassembled WGS sequence"/>
</dbReference>
<feature type="region of interest" description="Disordered" evidence="1">
    <location>
        <begin position="1"/>
        <end position="68"/>
    </location>
</feature>
<sequence>MCRARGIRSGQVRRSARSDAPTSTEDADVPATDPTGAADTTPPAAAGPPDHGQQPGRPLATTGGPAGGIALLGGALLRGGAALHRLARHPG</sequence>
<evidence type="ECO:0000313" key="2">
    <source>
        <dbReference type="EMBL" id="MFC7342825.1"/>
    </source>
</evidence>
<organism evidence="2 3">
    <name type="scientific">Saccharopolyspora griseoalba</name>
    <dbReference type="NCBI Taxonomy" id="1431848"/>
    <lineage>
        <taxon>Bacteria</taxon>
        <taxon>Bacillati</taxon>
        <taxon>Actinomycetota</taxon>
        <taxon>Actinomycetes</taxon>
        <taxon>Pseudonocardiales</taxon>
        <taxon>Pseudonocardiaceae</taxon>
        <taxon>Saccharopolyspora</taxon>
    </lineage>
</organism>
<gene>
    <name evidence="2" type="ORF">ACFQRI_15590</name>
</gene>
<comment type="caution">
    <text evidence="2">The sequence shown here is derived from an EMBL/GenBank/DDBJ whole genome shotgun (WGS) entry which is preliminary data.</text>
</comment>
<reference evidence="3" key="1">
    <citation type="journal article" date="2019" name="Int. J. Syst. Evol. Microbiol.">
        <title>The Global Catalogue of Microorganisms (GCM) 10K type strain sequencing project: providing services to taxonomists for standard genome sequencing and annotation.</title>
        <authorList>
            <consortium name="The Broad Institute Genomics Platform"/>
            <consortium name="The Broad Institute Genome Sequencing Center for Infectious Disease"/>
            <person name="Wu L."/>
            <person name="Ma J."/>
        </authorList>
    </citation>
    <scope>NUCLEOTIDE SEQUENCE [LARGE SCALE GENOMIC DNA]</scope>
    <source>
        <strain evidence="3">WLHS5</strain>
    </source>
</reference>
<accession>A0ABW2LNS2</accession>
<evidence type="ECO:0000256" key="1">
    <source>
        <dbReference type="SAM" id="MobiDB-lite"/>
    </source>
</evidence>
<dbReference type="EMBL" id="JBHTCJ010000007">
    <property type="protein sequence ID" value="MFC7342825.1"/>
    <property type="molecule type" value="Genomic_DNA"/>
</dbReference>
<proteinExistence type="predicted"/>
<name>A0ABW2LNS2_9PSEU</name>
<feature type="compositionally biased region" description="Low complexity" evidence="1">
    <location>
        <begin position="29"/>
        <end position="63"/>
    </location>
</feature>
<evidence type="ECO:0000313" key="3">
    <source>
        <dbReference type="Proteomes" id="UP001596504"/>
    </source>
</evidence>
<dbReference type="RefSeq" id="WP_380669096.1">
    <property type="nucleotide sequence ID" value="NZ_JBHTCJ010000007.1"/>
</dbReference>
<keyword evidence="3" id="KW-1185">Reference proteome</keyword>
<protein>
    <submittedName>
        <fullName evidence="2">Uncharacterized protein</fullName>
    </submittedName>
</protein>